<reference evidence="3" key="1">
    <citation type="journal article" date="2014" name="Science">
        <title>Ancient hybridizations among the ancestral genomes of bread wheat.</title>
        <authorList>
            <consortium name="International Wheat Genome Sequencing Consortium,"/>
            <person name="Marcussen T."/>
            <person name="Sandve S.R."/>
            <person name="Heier L."/>
            <person name="Spannagl M."/>
            <person name="Pfeifer M."/>
            <person name="Jakobsen K.S."/>
            <person name="Wulff B.B."/>
            <person name="Steuernagel B."/>
            <person name="Mayer K.F."/>
            <person name="Olsen O.A."/>
        </authorList>
    </citation>
    <scope>NUCLEOTIDE SEQUENCE [LARGE SCALE GENOMIC DNA]</scope>
    <source>
        <strain evidence="3">cv. AL8/78</strain>
    </source>
</reference>
<name>A0A453RXW6_AEGTS</name>
<dbReference type="EnsemblPlants" id="AET7Gv20755200.8">
    <property type="protein sequence ID" value="AET7Gv20755200.8"/>
    <property type="gene ID" value="AET7Gv20755200"/>
</dbReference>
<accession>A0A453RXW6</accession>
<keyword evidence="3" id="KW-1185">Reference proteome</keyword>
<evidence type="ECO:0000313" key="2">
    <source>
        <dbReference type="EnsemblPlants" id="AET7Gv20755200.8"/>
    </source>
</evidence>
<protein>
    <submittedName>
        <fullName evidence="2">Uncharacterized protein</fullName>
    </submittedName>
</protein>
<organism evidence="2 3">
    <name type="scientific">Aegilops tauschii subsp. strangulata</name>
    <name type="common">Goatgrass</name>
    <dbReference type="NCBI Taxonomy" id="200361"/>
    <lineage>
        <taxon>Eukaryota</taxon>
        <taxon>Viridiplantae</taxon>
        <taxon>Streptophyta</taxon>
        <taxon>Embryophyta</taxon>
        <taxon>Tracheophyta</taxon>
        <taxon>Spermatophyta</taxon>
        <taxon>Magnoliopsida</taxon>
        <taxon>Liliopsida</taxon>
        <taxon>Poales</taxon>
        <taxon>Poaceae</taxon>
        <taxon>BOP clade</taxon>
        <taxon>Pooideae</taxon>
        <taxon>Triticodae</taxon>
        <taxon>Triticeae</taxon>
        <taxon>Triticinae</taxon>
        <taxon>Aegilops</taxon>
    </lineage>
</organism>
<evidence type="ECO:0000256" key="1">
    <source>
        <dbReference type="SAM" id="MobiDB-lite"/>
    </source>
</evidence>
<reference evidence="2" key="4">
    <citation type="submission" date="2019-03" db="UniProtKB">
        <authorList>
            <consortium name="EnsemblPlants"/>
        </authorList>
    </citation>
    <scope>IDENTIFICATION</scope>
</reference>
<feature type="compositionally biased region" description="Basic and acidic residues" evidence="1">
    <location>
        <begin position="23"/>
        <end position="32"/>
    </location>
</feature>
<reference evidence="2" key="5">
    <citation type="journal article" date="2021" name="G3 (Bethesda)">
        <title>Aegilops tauschii genome assembly Aet v5.0 features greater sequence contiguity and improved annotation.</title>
        <authorList>
            <person name="Wang L."/>
            <person name="Zhu T."/>
            <person name="Rodriguez J.C."/>
            <person name="Deal K.R."/>
            <person name="Dubcovsky J."/>
            <person name="McGuire P.E."/>
            <person name="Lux T."/>
            <person name="Spannagl M."/>
            <person name="Mayer K.F.X."/>
            <person name="Baldrich P."/>
            <person name="Meyers B.C."/>
            <person name="Huo N."/>
            <person name="Gu Y.Q."/>
            <person name="Zhou H."/>
            <person name="Devos K.M."/>
            <person name="Bennetzen J.L."/>
            <person name="Unver T."/>
            <person name="Budak H."/>
            <person name="Gulick P.J."/>
            <person name="Galiba G."/>
            <person name="Kalapos B."/>
            <person name="Nelson D.R."/>
            <person name="Li P."/>
            <person name="You F.M."/>
            <person name="Luo M.C."/>
            <person name="Dvorak J."/>
        </authorList>
    </citation>
    <scope>NUCLEOTIDE SEQUENCE [LARGE SCALE GENOMIC DNA]</scope>
    <source>
        <strain evidence="2">cv. AL8/78</strain>
    </source>
</reference>
<reference evidence="3" key="2">
    <citation type="journal article" date="2017" name="Nat. Plants">
        <title>The Aegilops tauschii genome reveals multiple impacts of transposons.</title>
        <authorList>
            <person name="Zhao G."/>
            <person name="Zou C."/>
            <person name="Li K."/>
            <person name="Wang K."/>
            <person name="Li T."/>
            <person name="Gao L."/>
            <person name="Zhang X."/>
            <person name="Wang H."/>
            <person name="Yang Z."/>
            <person name="Liu X."/>
            <person name="Jiang W."/>
            <person name="Mao L."/>
            <person name="Kong X."/>
            <person name="Jiao Y."/>
            <person name="Jia J."/>
        </authorList>
    </citation>
    <scope>NUCLEOTIDE SEQUENCE [LARGE SCALE GENOMIC DNA]</scope>
    <source>
        <strain evidence="3">cv. AL8/78</strain>
    </source>
</reference>
<dbReference type="Proteomes" id="UP000015105">
    <property type="component" value="Chromosome 7D"/>
</dbReference>
<reference evidence="2" key="3">
    <citation type="journal article" date="2017" name="Nature">
        <title>Genome sequence of the progenitor of the wheat D genome Aegilops tauschii.</title>
        <authorList>
            <person name="Luo M.C."/>
            <person name="Gu Y.Q."/>
            <person name="Puiu D."/>
            <person name="Wang H."/>
            <person name="Twardziok S.O."/>
            <person name="Deal K.R."/>
            <person name="Huo N."/>
            <person name="Zhu T."/>
            <person name="Wang L."/>
            <person name="Wang Y."/>
            <person name="McGuire P.E."/>
            <person name="Liu S."/>
            <person name="Long H."/>
            <person name="Ramasamy R.K."/>
            <person name="Rodriguez J.C."/>
            <person name="Van S.L."/>
            <person name="Yuan L."/>
            <person name="Wang Z."/>
            <person name="Xia Z."/>
            <person name="Xiao L."/>
            <person name="Anderson O.D."/>
            <person name="Ouyang S."/>
            <person name="Liang Y."/>
            <person name="Zimin A.V."/>
            <person name="Pertea G."/>
            <person name="Qi P."/>
            <person name="Bennetzen J.L."/>
            <person name="Dai X."/>
            <person name="Dawson M.W."/>
            <person name="Muller H.G."/>
            <person name="Kugler K."/>
            <person name="Rivarola-Duarte L."/>
            <person name="Spannagl M."/>
            <person name="Mayer K.F.X."/>
            <person name="Lu F.H."/>
            <person name="Bevan M.W."/>
            <person name="Leroy P."/>
            <person name="Li P."/>
            <person name="You F.M."/>
            <person name="Sun Q."/>
            <person name="Liu Z."/>
            <person name="Lyons E."/>
            <person name="Wicker T."/>
            <person name="Salzberg S.L."/>
            <person name="Devos K.M."/>
            <person name="Dvorak J."/>
        </authorList>
    </citation>
    <scope>NUCLEOTIDE SEQUENCE [LARGE SCALE GENOMIC DNA]</scope>
    <source>
        <strain evidence="2">cv. AL8/78</strain>
    </source>
</reference>
<feature type="region of interest" description="Disordered" evidence="1">
    <location>
        <begin position="22"/>
        <end position="53"/>
    </location>
</feature>
<sequence length="110" mass="12207">MMPSFLTMMCAANLAESSFYHQEQLKPRHEPPADPMTSKHTTSTCGHHEAHRHQIGHPQGMFRLQRGSQSRGIPPLFHASHGLSPPSCTLLSEHSTSQTMFSVCVEVVCL</sequence>
<evidence type="ECO:0000313" key="3">
    <source>
        <dbReference type="Proteomes" id="UP000015105"/>
    </source>
</evidence>
<dbReference type="Gramene" id="AET7Gv20755200.8">
    <property type="protein sequence ID" value="AET7Gv20755200.8"/>
    <property type="gene ID" value="AET7Gv20755200"/>
</dbReference>
<proteinExistence type="predicted"/>
<dbReference type="AlphaFoldDB" id="A0A453RXW6"/>